<dbReference type="PANTHER" id="PTHR32063">
    <property type="match status" value="1"/>
</dbReference>
<dbReference type="SUPFAM" id="SSF82714">
    <property type="entry name" value="Multidrug efflux transporter AcrB TolC docking domain, DN and DC subdomains"/>
    <property type="match status" value="1"/>
</dbReference>
<protein>
    <submittedName>
        <fullName evidence="2">Efflux RND transporter permease subunit</fullName>
    </submittedName>
</protein>
<dbReference type="Gene3D" id="3.30.2090.10">
    <property type="entry name" value="Multidrug efflux transporter AcrB TolC docking domain, DN and DC subdomains"/>
    <property type="match status" value="2"/>
</dbReference>
<proteinExistence type="predicted"/>
<feature type="transmembrane region" description="Helical" evidence="1">
    <location>
        <begin position="948"/>
        <end position="968"/>
    </location>
</feature>
<evidence type="ECO:0000313" key="3">
    <source>
        <dbReference type="Proteomes" id="UP001596303"/>
    </source>
</evidence>
<evidence type="ECO:0000256" key="1">
    <source>
        <dbReference type="SAM" id="Phobius"/>
    </source>
</evidence>
<dbReference type="InterPro" id="IPR001036">
    <property type="entry name" value="Acrflvin-R"/>
</dbReference>
<feature type="transmembrane region" description="Helical" evidence="1">
    <location>
        <begin position="386"/>
        <end position="409"/>
    </location>
</feature>
<sequence>MNLARKAIDAPLLTWLLILGCLLGGLWGYATVGRLEDPSFTIKQAVVITSYPGASAEQVAREVSEPLESAIQQMASLDTVTSSNKPGSSRIDVEILSTVSGAELPQVWDELRNRVADAGAQLPEGANLPVVNDDFGDVFGIFMAVTAPGFSDAEIHEISTYLRREILTVEGVSNVAIAGLPEEAVYVMPDMAIASNLGVPPGALIDQISAAAAVSPSGSLAADGNRFGIDVPRGTNSVDALRELTVNVGTSVFQMTDIATVERGRVPTPREIIRFDGQEAFTLGIAGVSSQNIVDIGMRVDAKIAELLRELPHGVQLHPIYQQHLVVDESSSAFLVNLAMSVALVVVVLALFMGWRSAVVIGSTLFLNVIGTFFFMSLGGIEMERISLGALIIAMGMLVDNSIVLAESMQIKMASGSSSRDAAEDGAKRVQLPLLGATVIGIMAFAGIGLSPDATGEFMFSLFAVVGISLLLSWVLALTVTPLLAHYVFKRGKGDGEGGDYNGPVFRAYRTVLGGALRARWLFLAAMIVITVLCFRGFASVPQQFFPDSSTPVFYAHYKLPQGSDIHSVSDDMRKAEEWLLQRDEVTSVATFVGSGATRFMLTYSPEEALPSYGHLIIRTATTETIPRLLEDLNEFGRETLLEGEFRTERLAFGPGGGAPIQARISGPDPKVLRALADLVSTTLTRQDAGLIDIRTDWREYEPVLIPEYATQRAQTAGISRADLSDAALMATEGLPVAIYQEADRQIPIRLRGSGANPDLAQQIVYSEAAEDYVSMEQLIERVGWEPRDTLIQRRDRVPTITVEAGIPTGGNASDVFSTIRAPVEAITMPDSYVLEWGGEYENSTDAQRSLGQQLPASLLIMVLISILLFGKLRQPLIVWLLVPMAVNGVVIGLLITGLPFSFTALLGLLSLSGMLLKNGIVLVEEIDLVRAEGMPFRKAIIEASTSRLRPVVLAAVTTILGMAPLLWDPFFASMSVTIMGGLAFATILTLIAAPVLYYVLFSKERKMEEGGSANPVGASG</sequence>
<dbReference type="InterPro" id="IPR027463">
    <property type="entry name" value="AcrB_DN_DC_subdom"/>
</dbReference>
<comment type="caution">
    <text evidence="2">The sequence shown here is derived from an EMBL/GenBank/DDBJ whole genome shotgun (WGS) entry which is preliminary data.</text>
</comment>
<reference evidence="3" key="1">
    <citation type="journal article" date="2019" name="Int. J. Syst. Evol. Microbiol.">
        <title>The Global Catalogue of Microorganisms (GCM) 10K type strain sequencing project: providing services to taxonomists for standard genome sequencing and annotation.</title>
        <authorList>
            <consortium name="The Broad Institute Genomics Platform"/>
            <consortium name="The Broad Institute Genome Sequencing Center for Infectious Disease"/>
            <person name="Wu L."/>
            <person name="Ma J."/>
        </authorList>
    </citation>
    <scope>NUCLEOTIDE SEQUENCE [LARGE SCALE GENOMIC DNA]</scope>
    <source>
        <strain evidence="3">CGMCC-1.15741</strain>
    </source>
</reference>
<dbReference type="PROSITE" id="PS51257">
    <property type="entry name" value="PROKAR_LIPOPROTEIN"/>
    <property type="match status" value="1"/>
</dbReference>
<feature type="transmembrane region" description="Helical" evidence="1">
    <location>
        <begin position="980"/>
        <end position="1001"/>
    </location>
</feature>
<feature type="transmembrane region" description="Helical" evidence="1">
    <location>
        <begin position="359"/>
        <end position="380"/>
    </location>
</feature>
<dbReference type="SUPFAM" id="SSF82866">
    <property type="entry name" value="Multidrug efflux transporter AcrB transmembrane domain"/>
    <property type="match status" value="2"/>
</dbReference>
<dbReference type="RefSeq" id="WP_127898212.1">
    <property type="nucleotide sequence ID" value="NZ_JBHSSW010000016.1"/>
</dbReference>
<feature type="transmembrane region" description="Helical" evidence="1">
    <location>
        <begin position="851"/>
        <end position="870"/>
    </location>
</feature>
<keyword evidence="1" id="KW-0812">Transmembrane</keyword>
<feature type="transmembrane region" description="Helical" evidence="1">
    <location>
        <begin position="430"/>
        <end position="450"/>
    </location>
</feature>
<feature type="transmembrane region" description="Helical" evidence="1">
    <location>
        <begin position="462"/>
        <end position="485"/>
    </location>
</feature>
<dbReference type="GeneID" id="97050130"/>
<dbReference type="EMBL" id="JBHSSW010000016">
    <property type="protein sequence ID" value="MFC6198841.1"/>
    <property type="molecule type" value="Genomic_DNA"/>
</dbReference>
<dbReference type="PANTHER" id="PTHR32063:SF18">
    <property type="entry name" value="CATION EFFLUX SYSTEM PROTEIN"/>
    <property type="match status" value="1"/>
</dbReference>
<organism evidence="2 3">
    <name type="scientific">Ponticaulis profundi</name>
    <dbReference type="NCBI Taxonomy" id="2665222"/>
    <lineage>
        <taxon>Bacteria</taxon>
        <taxon>Pseudomonadati</taxon>
        <taxon>Pseudomonadota</taxon>
        <taxon>Alphaproteobacteria</taxon>
        <taxon>Hyphomonadales</taxon>
        <taxon>Hyphomonadaceae</taxon>
        <taxon>Ponticaulis</taxon>
    </lineage>
</organism>
<accession>A0ABW1SAZ5</accession>
<keyword evidence="3" id="KW-1185">Reference proteome</keyword>
<dbReference type="PRINTS" id="PR00702">
    <property type="entry name" value="ACRIFLAVINRP"/>
</dbReference>
<dbReference type="Proteomes" id="UP001596303">
    <property type="component" value="Unassembled WGS sequence"/>
</dbReference>
<dbReference type="Gene3D" id="1.20.1640.10">
    <property type="entry name" value="Multidrug efflux transporter AcrB transmembrane domain"/>
    <property type="match status" value="2"/>
</dbReference>
<gene>
    <name evidence="2" type="ORF">ACFQDM_12170</name>
</gene>
<dbReference type="Gene3D" id="3.30.70.1440">
    <property type="entry name" value="Multidrug efflux transporter AcrB pore domain"/>
    <property type="match status" value="1"/>
</dbReference>
<dbReference type="Gene3D" id="3.30.70.1430">
    <property type="entry name" value="Multidrug efflux transporter AcrB pore domain"/>
    <property type="match status" value="2"/>
</dbReference>
<dbReference type="Gene3D" id="3.30.70.1320">
    <property type="entry name" value="Multidrug efflux transporter AcrB pore domain like"/>
    <property type="match status" value="1"/>
</dbReference>
<feature type="transmembrane region" description="Helical" evidence="1">
    <location>
        <begin position="905"/>
        <end position="927"/>
    </location>
</feature>
<dbReference type="SUPFAM" id="SSF82693">
    <property type="entry name" value="Multidrug efflux transporter AcrB pore domain, PN1, PN2, PC1 and PC2 subdomains"/>
    <property type="match status" value="2"/>
</dbReference>
<keyword evidence="1" id="KW-1133">Transmembrane helix</keyword>
<name>A0ABW1SAZ5_9PROT</name>
<feature type="transmembrane region" description="Helical" evidence="1">
    <location>
        <begin position="877"/>
        <end position="899"/>
    </location>
</feature>
<keyword evidence="1" id="KW-0472">Membrane</keyword>
<evidence type="ECO:0000313" key="2">
    <source>
        <dbReference type="EMBL" id="MFC6198841.1"/>
    </source>
</evidence>
<feature type="transmembrane region" description="Helical" evidence="1">
    <location>
        <begin position="521"/>
        <end position="539"/>
    </location>
</feature>
<dbReference type="Pfam" id="PF00873">
    <property type="entry name" value="ACR_tran"/>
    <property type="match status" value="1"/>
</dbReference>
<feature type="transmembrane region" description="Helical" evidence="1">
    <location>
        <begin position="333"/>
        <end position="352"/>
    </location>
</feature>